<dbReference type="InterPro" id="IPR037813">
    <property type="entry name" value="TAF2"/>
</dbReference>
<dbReference type="Gene3D" id="1.10.390.10">
    <property type="entry name" value="Neutral Protease Domain 2"/>
    <property type="match status" value="1"/>
</dbReference>
<dbReference type="InterPro" id="IPR027268">
    <property type="entry name" value="Peptidase_M4/M1_CTD_sf"/>
</dbReference>
<comment type="similarity">
    <text evidence="2">Belongs to the TAF2 family.</text>
</comment>
<evidence type="ECO:0000259" key="11">
    <source>
        <dbReference type="Pfam" id="PF25577"/>
    </source>
</evidence>
<dbReference type="SUPFAM" id="SSF63737">
    <property type="entry name" value="Leukotriene A4 hydrolase N-terminal domain"/>
    <property type="match status" value="1"/>
</dbReference>
<dbReference type="SUPFAM" id="SSF55486">
    <property type="entry name" value="Metalloproteases ('zincins'), catalytic domain"/>
    <property type="match status" value="1"/>
</dbReference>
<keyword evidence="6" id="KW-0539">Nucleus</keyword>
<dbReference type="InterPro" id="IPR057991">
    <property type="entry name" value="TPR_TAF2_C"/>
</dbReference>
<feature type="domain" description="Transcription initiation factor TFIID subunit 2 Ig-like" evidence="10">
    <location>
        <begin position="595"/>
        <end position="778"/>
    </location>
</feature>
<dbReference type="EMBL" id="ML994626">
    <property type="protein sequence ID" value="KAF2187704.1"/>
    <property type="molecule type" value="Genomic_DNA"/>
</dbReference>
<reference evidence="12" key="1">
    <citation type="journal article" date="2020" name="Stud. Mycol.">
        <title>101 Dothideomycetes genomes: a test case for predicting lifestyles and emergence of pathogens.</title>
        <authorList>
            <person name="Haridas S."/>
            <person name="Albert R."/>
            <person name="Binder M."/>
            <person name="Bloem J."/>
            <person name="Labutti K."/>
            <person name="Salamov A."/>
            <person name="Andreopoulos B."/>
            <person name="Baker S."/>
            <person name="Barry K."/>
            <person name="Bills G."/>
            <person name="Bluhm B."/>
            <person name="Cannon C."/>
            <person name="Castanera R."/>
            <person name="Culley D."/>
            <person name="Daum C."/>
            <person name="Ezra D."/>
            <person name="Gonzalez J."/>
            <person name="Henrissat B."/>
            <person name="Kuo A."/>
            <person name="Liang C."/>
            <person name="Lipzen A."/>
            <person name="Lutzoni F."/>
            <person name="Magnuson J."/>
            <person name="Mondo S."/>
            <person name="Nolan M."/>
            <person name="Ohm R."/>
            <person name="Pangilinan J."/>
            <person name="Park H.-J."/>
            <person name="Ramirez L."/>
            <person name="Alfaro M."/>
            <person name="Sun H."/>
            <person name="Tritt A."/>
            <person name="Yoshinaga Y."/>
            <person name="Zwiers L.-H."/>
            <person name="Turgeon B."/>
            <person name="Goodwin S."/>
            <person name="Spatafora J."/>
            <person name="Crous P."/>
            <person name="Grigoriev I."/>
        </authorList>
    </citation>
    <scope>NUCLEOTIDE SEQUENCE</scope>
    <source>
        <strain evidence="12">CBS 207.26</strain>
    </source>
</reference>
<keyword evidence="13" id="KW-1185">Reference proteome</keyword>
<dbReference type="GO" id="GO:0000976">
    <property type="term" value="F:transcription cis-regulatory region binding"/>
    <property type="evidence" value="ECO:0007669"/>
    <property type="project" value="TreeGrafter"/>
</dbReference>
<sequence length="1420" mass="159020">MAPVEYEIEAPPQAFEFTVALQKVALDISFSPRLVKGRTEIIIQPLVENLRTIRLQCRQLIPTSIKVEGKLAAHSYGNLYQRLRLYMQTGIYQYHFPKQRLERHKAGVEDELTITIPQNVRVKELDPYTRANKEILQGINGEGFVNGLNTPTAGTLGEGGAVYAPIHVEIEYLIQDFRDGLQFVGVEDGDKRYPHVYSRNSPFPGMASCLFPCVDDSITKCTFEVAIRCPRTLGDVFSKARPSVDGSKGSMDVDGIANGTAPNGVHKVDSVMSDEDDDPIEFSEEEKAMEMSVVGSGDLTDDIVDPTDPTRKTVSFMCSVPVLPQHIGFAIGPFEEVDLSMYRDTEDDERLGSNAIRVHGFCLPGRADEVHNSAMVLARAIDRFTEKYQSYPFQKSFKLTFVDDLECDVADTASFSICSSRLLFPKTVWEPLDTTTRALVHAVASQWIGVSVTAQTMNDYWVIVGGSWFMTDLYLQELCGRNDYRFRQKMMADEVVRLDVKRPSLFTLGELLALDPGEKEFMELKAPLILSILHNRLVKQHGKNGVDRCLFRLLFNARSGKLPNGAIATDVFCDICEKVGHQRLDTFFSQWVHASGCPTFDCSPSFNKKKMVVQLTIKQTQHEPSALLEESSLASTNFMRDAKEHMRGVDPKPNQRAFVGPMTIRIHEADGTPYEHIVDITSGNTRVEIPYNTKYKRLKRNRRQKERAAAAQGLDVTGDAQEEPTLYSLGDLFNTPEEIAEWRIHDWTAEEETKMENESYEWLRVDADFEWICKTNINDMPSYMYVSQLQQDKDVVAQVESIQYLSRKQGHPILSSIMVKTLMDARYFHGIRAMATNVMAQAAKAGGELNWIGLFHLEKAFREMFYIPNSEMTRTNDFNDRSAYIIQCAIPKAMAKIKGADGHTPMRVKQFLLDTLLHNDNRGNDFSDDHYIATLMSCLAQSLTIGPREDPNNSFVSDEDEIERMEFAQRVIEELGRHQRFDEWVPTYQNLHTVTSLDCGAMLMKNNVIPRKASEFLQYTRVGNADNVRLKAWECLMELGMIKNEAVLKLIVQNIESDPSPYFRSALLRTFGKALGQIALGELADLEKATENASSALIIEHHDDRPSIREAQLARKRTIEGAITGLKQELSDNETLMRSLEDALCSNTTSITDVVELLEICDLLYVEKQEDALWVKLKLPRYWNVRHLGNAKMHFYRINKIRTQPKPALAVVGKDKGVKLMIKKPSSEDRPKRTQTLVLKNKTPSIPQPTEAVGGARVGTVVTGETISVSPAPARPTPVSQSPPVPIPVVTVPAPIPVVTVPAPVPVVTVPAPVPVVTAPAPVSVITAPAPSTFTKAPTIPIKAPKSKNSLIAKLRLSPEKLRQFSVVGSTDRSRKRKSEYEAGDEGRALKRQASADPVGGDRPKWVVKLKVGKDKLSKV</sequence>
<evidence type="ECO:0000256" key="6">
    <source>
        <dbReference type="ARBA" id="ARBA00023242"/>
    </source>
</evidence>
<evidence type="ECO:0000256" key="1">
    <source>
        <dbReference type="ARBA" id="ARBA00004123"/>
    </source>
</evidence>
<evidence type="ECO:0000256" key="9">
    <source>
        <dbReference type="SAM" id="MobiDB-lite"/>
    </source>
</evidence>
<dbReference type="PANTHER" id="PTHR15137:SF9">
    <property type="entry name" value="TRANSCRIPTION INITIATION FACTOR TFIID SUBUNIT 2"/>
    <property type="match status" value="1"/>
</dbReference>
<dbReference type="GO" id="GO:0003682">
    <property type="term" value="F:chromatin binding"/>
    <property type="evidence" value="ECO:0007669"/>
    <property type="project" value="TreeGrafter"/>
</dbReference>
<evidence type="ECO:0000256" key="5">
    <source>
        <dbReference type="ARBA" id="ARBA00023163"/>
    </source>
</evidence>
<dbReference type="PANTHER" id="PTHR15137">
    <property type="entry name" value="TRANSCRIPTION INITIATION FACTOR TFIID"/>
    <property type="match status" value="1"/>
</dbReference>
<evidence type="ECO:0000256" key="3">
    <source>
        <dbReference type="ARBA" id="ARBA00017363"/>
    </source>
</evidence>
<proteinExistence type="inferred from homology"/>
<dbReference type="CDD" id="cd09839">
    <property type="entry name" value="M1_like_TAF2"/>
    <property type="match status" value="1"/>
</dbReference>
<evidence type="ECO:0000256" key="7">
    <source>
        <dbReference type="ARBA" id="ARBA00025346"/>
    </source>
</evidence>
<dbReference type="FunFam" id="1.10.390.10:FF:000011">
    <property type="entry name" value="Transcription initiation factor TFIID subunit"/>
    <property type="match status" value="1"/>
</dbReference>
<evidence type="ECO:0000256" key="8">
    <source>
        <dbReference type="ARBA" id="ARBA00076306"/>
    </source>
</evidence>
<dbReference type="GO" id="GO:0006367">
    <property type="term" value="P:transcription initiation at RNA polymerase II promoter"/>
    <property type="evidence" value="ECO:0007669"/>
    <property type="project" value="TreeGrafter"/>
</dbReference>
<evidence type="ECO:0000313" key="12">
    <source>
        <dbReference type="EMBL" id="KAF2187704.1"/>
    </source>
</evidence>
<organism evidence="12 13">
    <name type="scientific">Zopfia rhizophila CBS 207.26</name>
    <dbReference type="NCBI Taxonomy" id="1314779"/>
    <lineage>
        <taxon>Eukaryota</taxon>
        <taxon>Fungi</taxon>
        <taxon>Dikarya</taxon>
        <taxon>Ascomycota</taxon>
        <taxon>Pezizomycotina</taxon>
        <taxon>Dothideomycetes</taxon>
        <taxon>Dothideomycetes incertae sedis</taxon>
        <taxon>Zopfiaceae</taxon>
        <taxon>Zopfia</taxon>
    </lineage>
</organism>
<dbReference type="InterPro" id="IPR057345">
    <property type="entry name" value="Ig-like_TAF2"/>
</dbReference>
<evidence type="ECO:0000313" key="13">
    <source>
        <dbReference type="Proteomes" id="UP000800200"/>
    </source>
</evidence>
<dbReference type="InterPro" id="IPR042097">
    <property type="entry name" value="Aminopeptidase_N-like_N_sf"/>
</dbReference>
<comment type="function">
    <text evidence="7">Functions as a component of the DNA-binding general transcription factor complex TFIID. Binding of TFIID to a promoter (with or without TATA element) is the initial step in pre-initiation complex (PIC) formation. TFIID plays a key role in the regulation of gene expression by RNA polymerase II through different activities such as transcription activator interaction, core promoter recognition and selectivity, TFIIA and TFIIB interaction, chromatin modification (histone acetylation by TAF1), facilitation of DNA opening and initiation of transcription.</text>
</comment>
<feature type="domain" description="Transcription initiation factor TFIID subunit 2 TPR repeats" evidence="11">
    <location>
        <begin position="783"/>
        <end position="1073"/>
    </location>
</feature>
<dbReference type="Pfam" id="PF25577">
    <property type="entry name" value="TPR_TAF2_C"/>
    <property type="match status" value="1"/>
</dbReference>
<dbReference type="Proteomes" id="UP000800200">
    <property type="component" value="Unassembled WGS sequence"/>
</dbReference>
<feature type="region of interest" description="Disordered" evidence="9">
    <location>
        <begin position="1366"/>
        <end position="1405"/>
    </location>
</feature>
<keyword evidence="5" id="KW-0804">Transcription</keyword>
<comment type="subcellular location">
    <subcellularLocation>
        <location evidence="1">Nucleus</location>
    </subcellularLocation>
</comment>
<protein>
    <recommendedName>
        <fullName evidence="3">Transcription initiation factor TFIID subunit 2</fullName>
    </recommendedName>
    <alternativeName>
        <fullName evidence="8">TBP-associated factor 2</fullName>
    </alternativeName>
</protein>
<gene>
    <name evidence="12" type="ORF">K469DRAFT_661730</name>
</gene>
<name>A0A6A6E7B9_9PEZI</name>
<accession>A0A6A6E7B9</accession>
<keyword evidence="4" id="KW-0805">Transcription regulation</keyword>
<dbReference type="Gene3D" id="2.60.40.1730">
    <property type="entry name" value="tricorn interacting facor f3 domain"/>
    <property type="match status" value="1"/>
</dbReference>
<dbReference type="OrthoDB" id="308861at2759"/>
<dbReference type="GO" id="GO:0005669">
    <property type="term" value="C:transcription factor TFIID complex"/>
    <property type="evidence" value="ECO:0007669"/>
    <property type="project" value="InterPro"/>
</dbReference>
<dbReference type="GO" id="GO:0016251">
    <property type="term" value="F:RNA polymerase II general transcription initiation factor activity"/>
    <property type="evidence" value="ECO:0007669"/>
    <property type="project" value="TreeGrafter"/>
</dbReference>
<dbReference type="Pfam" id="PF25316">
    <property type="entry name" value="TAF2_3rd"/>
    <property type="match status" value="1"/>
</dbReference>
<evidence type="ECO:0000256" key="2">
    <source>
        <dbReference type="ARBA" id="ARBA00010937"/>
    </source>
</evidence>
<feature type="compositionally biased region" description="Basic and acidic residues" evidence="9">
    <location>
        <begin position="1379"/>
        <end position="1389"/>
    </location>
</feature>
<evidence type="ECO:0000259" key="10">
    <source>
        <dbReference type="Pfam" id="PF25316"/>
    </source>
</evidence>
<evidence type="ECO:0000256" key="4">
    <source>
        <dbReference type="ARBA" id="ARBA00023015"/>
    </source>
</evidence>